<dbReference type="Proteomes" id="UP000287896">
    <property type="component" value="Segment"/>
</dbReference>
<organism evidence="2 3">
    <name type="scientific">Bacillus phage pW2</name>
    <dbReference type="NCBI Taxonomy" id="2500559"/>
    <lineage>
        <taxon>Viruses</taxon>
        <taxon>Duplodnaviria</taxon>
        <taxon>Heunggongvirae</taxon>
        <taxon>Uroviricota</taxon>
        <taxon>Caudoviricetes</taxon>
        <taxon>Joanripponvirinae</taxon>
        <taxon>Sophritavirus</taxon>
        <taxon>Sophritavirus pW2</taxon>
    </lineage>
</organism>
<evidence type="ECO:0000313" key="2">
    <source>
        <dbReference type="EMBL" id="AZU98983.1"/>
    </source>
</evidence>
<proteinExistence type="predicted"/>
<sequence>MCMIVNVPKANLEGIKALHNYLYDLTEPNYEVLELYKQIDDEVDELETEIAEMKQEENAEEELQEIKQDVKRLMRDADKKDYTSEQILEALEQILF</sequence>
<evidence type="ECO:0000313" key="3">
    <source>
        <dbReference type="Proteomes" id="UP000287896"/>
    </source>
</evidence>
<feature type="coiled-coil region" evidence="1">
    <location>
        <begin position="36"/>
        <end position="80"/>
    </location>
</feature>
<protein>
    <submittedName>
        <fullName evidence="2">Uncharacterized protein</fullName>
    </submittedName>
</protein>
<reference evidence="2 3" key="1">
    <citation type="submission" date="2018-12" db="EMBL/GenBank/DDBJ databases">
        <title>Characterization of a novel siphovirus infacting Bacillus anthracis.</title>
        <authorList>
            <person name="Hu X."/>
            <person name="Wan X."/>
            <person name="Geng P."/>
            <person name="Yuan Z."/>
        </authorList>
    </citation>
    <scope>NUCLEOTIDE SEQUENCE [LARGE SCALE GENOMIC DNA]</scope>
</reference>
<keyword evidence="3" id="KW-1185">Reference proteome</keyword>
<accession>A0A3Q9R7I1</accession>
<dbReference type="EMBL" id="MK288021">
    <property type="protein sequence ID" value="AZU98983.1"/>
    <property type="molecule type" value="Genomic_DNA"/>
</dbReference>
<name>A0A3Q9R7I1_9CAUD</name>
<gene>
    <name evidence="2" type="ORF">pW2_158</name>
</gene>
<keyword evidence="1" id="KW-0175">Coiled coil</keyword>
<evidence type="ECO:0000256" key="1">
    <source>
        <dbReference type="SAM" id="Coils"/>
    </source>
</evidence>